<gene>
    <name evidence="2" type="ORF">DFP72DRAFT_806955</name>
</gene>
<evidence type="ECO:0000313" key="3">
    <source>
        <dbReference type="Proteomes" id="UP000521943"/>
    </source>
</evidence>
<feature type="region of interest" description="Disordered" evidence="1">
    <location>
        <begin position="627"/>
        <end position="678"/>
    </location>
</feature>
<feature type="compositionally biased region" description="Acidic residues" evidence="1">
    <location>
        <begin position="660"/>
        <end position="674"/>
    </location>
</feature>
<dbReference type="PANTHER" id="PTHR33096">
    <property type="entry name" value="CXC2 DOMAIN-CONTAINING PROTEIN"/>
    <property type="match status" value="1"/>
</dbReference>
<feature type="region of interest" description="Disordered" evidence="1">
    <location>
        <begin position="91"/>
        <end position="111"/>
    </location>
</feature>
<dbReference type="AlphaFoldDB" id="A0A8H6I546"/>
<dbReference type="Pfam" id="PF18758">
    <property type="entry name" value="KDZ"/>
    <property type="match status" value="1"/>
</dbReference>
<keyword evidence="3" id="KW-1185">Reference proteome</keyword>
<comment type="caution">
    <text evidence="2">The sequence shown here is derived from an EMBL/GenBank/DDBJ whole genome shotgun (WGS) entry which is preliminary data.</text>
</comment>
<evidence type="ECO:0000313" key="2">
    <source>
        <dbReference type="EMBL" id="KAF6759070.1"/>
    </source>
</evidence>
<accession>A0A8H6I546</accession>
<dbReference type="PANTHER" id="PTHR33096:SF1">
    <property type="entry name" value="CXC1-LIKE CYSTEINE CLUSTER ASSOCIATED WITH KDZ TRANSPOSASES DOMAIN-CONTAINING PROTEIN"/>
    <property type="match status" value="1"/>
</dbReference>
<reference evidence="2 3" key="1">
    <citation type="submission" date="2020-07" db="EMBL/GenBank/DDBJ databases">
        <title>Comparative genomics of pyrophilous fungi reveals a link between fire events and developmental genes.</title>
        <authorList>
            <consortium name="DOE Joint Genome Institute"/>
            <person name="Steindorff A.S."/>
            <person name="Carver A."/>
            <person name="Calhoun S."/>
            <person name="Stillman K."/>
            <person name="Liu H."/>
            <person name="Lipzen A."/>
            <person name="Pangilinan J."/>
            <person name="Labutti K."/>
            <person name="Bruns T.D."/>
            <person name="Grigoriev I.V."/>
        </authorList>
    </citation>
    <scope>NUCLEOTIDE SEQUENCE [LARGE SCALE GENOMIC DNA]</scope>
    <source>
        <strain evidence="2 3">CBS 144469</strain>
    </source>
</reference>
<feature type="compositionally biased region" description="Polar residues" evidence="1">
    <location>
        <begin position="647"/>
        <end position="659"/>
    </location>
</feature>
<feature type="non-terminal residue" evidence="2">
    <location>
        <position position="1"/>
    </location>
</feature>
<sequence length="694" mass="78345">VLAVLKRDAADWRLENACPACTYRLEGEPELVFKMLVTMDGNDSLKRVARRLGTLAEEVEGEDVSVGPLKDVEDKRRVSSTYYLTREQVDAGPARPAPGVGEEGSEEDSPCAGRWHNMDPSSTSRAWGIFDETGLFLSLCRHGFALVAADMVQSGEQSKYPLAVVEKLLDTFGDGIGCGYDIGCRFGTTLSKSPLGPRAKRLHYRSLVGSFHGHAHNRLCQLSNLAAYVDGMGLEDLEGCEHFFSKSNALAPSVRYMTEFHRRQKIDQYFRHVDAQETMANLSKFLVDNYQQALDIIRGEDDLHRLMRDHGIKDAGVFTAWLDEERVYLNGLTSEPPQDTLEMDYYQRLVELSSTKYAATAPPKANGGRRKQSPEVKLRHATELYDKNLAAAIDLEKQLGFSTRWVEGSEEWVSAAVRYSKRRYQRCLDNLERLVVSRMFELTKVNMSQTGYKLRKHISKSLQTRSQAIRNALEQYNKAAKALKPPAPKLTWDQVVEYTFLADFDLLRDSRQDIRGRPWAEPVPRAIMHQWFKIQRAKEEIKRVKIEIRRVMTFISDEKAFLARAAASLTTTTTSGGDSPALAYHLERYTHRRTLFFDIHVKRFKQLLTDEPNLDVDLSVGVPVSKELRMPSDAPAPKETGPEDEIINSSEPSQTVNEPNSDDSDDGGSDDSEGEEHFIATRKLAIALEDKLDV</sequence>
<evidence type="ECO:0000256" key="1">
    <source>
        <dbReference type="SAM" id="MobiDB-lite"/>
    </source>
</evidence>
<dbReference type="EMBL" id="JACGCI010000016">
    <property type="protein sequence ID" value="KAF6759070.1"/>
    <property type="molecule type" value="Genomic_DNA"/>
</dbReference>
<proteinExistence type="predicted"/>
<protein>
    <submittedName>
        <fullName evidence="2">Uncharacterized protein</fullName>
    </submittedName>
</protein>
<name>A0A8H6I546_9AGAR</name>
<dbReference type="Proteomes" id="UP000521943">
    <property type="component" value="Unassembled WGS sequence"/>
</dbReference>
<dbReference type="OrthoDB" id="3246730at2759"/>
<organism evidence="2 3">
    <name type="scientific">Ephemerocybe angulata</name>
    <dbReference type="NCBI Taxonomy" id="980116"/>
    <lineage>
        <taxon>Eukaryota</taxon>
        <taxon>Fungi</taxon>
        <taxon>Dikarya</taxon>
        <taxon>Basidiomycota</taxon>
        <taxon>Agaricomycotina</taxon>
        <taxon>Agaricomycetes</taxon>
        <taxon>Agaricomycetidae</taxon>
        <taxon>Agaricales</taxon>
        <taxon>Agaricineae</taxon>
        <taxon>Psathyrellaceae</taxon>
        <taxon>Ephemerocybe</taxon>
    </lineage>
</organism>
<dbReference type="InterPro" id="IPR040521">
    <property type="entry name" value="KDZ"/>
</dbReference>